<evidence type="ECO:0000313" key="2">
    <source>
        <dbReference type="EMBL" id="DAF87203.1"/>
    </source>
</evidence>
<feature type="region of interest" description="Disordered" evidence="1">
    <location>
        <begin position="1"/>
        <end position="39"/>
    </location>
</feature>
<sequence>MLTITTSFKSRSLPSQKTRSASSSSSASRSCHFVPKTVL</sequence>
<dbReference type="EMBL" id="BK015960">
    <property type="protein sequence ID" value="DAF87203.1"/>
    <property type="molecule type" value="Genomic_DNA"/>
</dbReference>
<reference evidence="2" key="1">
    <citation type="journal article" date="2021" name="Proc. Natl. Acad. Sci. U.S.A.">
        <title>A Catalog of Tens of Thousands of Viruses from Human Metagenomes Reveals Hidden Associations with Chronic Diseases.</title>
        <authorList>
            <person name="Tisza M.J."/>
            <person name="Buck C.B."/>
        </authorList>
    </citation>
    <scope>NUCLEOTIDE SEQUENCE</scope>
    <source>
        <strain evidence="2">CtPkm1</strain>
    </source>
</reference>
<proteinExistence type="predicted"/>
<feature type="compositionally biased region" description="Polar residues" evidence="1">
    <location>
        <begin position="1"/>
        <end position="18"/>
    </location>
</feature>
<evidence type="ECO:0000256" key="1">
    <source>
        <dbReference type="SAM" id="MobiDB-lite"/>
    </source>
</evidence>
<protein>
    <submittedName>
        <fullName evidence="2">Uncharacterized protein</fullName>
    </submittedName>
</protein>
<accession>A0A8S5TYD5</accession>
<organism evidence="2">
    <name type="scientific">Myoviridae sp. ctPkm1</name>
    <dbReference type="NCBI Taxonomy" id="2825099"/>
    <lineage>
        <taxon>Viruses</taxon>
        <taxon>Duplodnaviria</taxon>
        <taxon>Heunggongvirae</taxon>
        <taxon>Uroviricota</taxon>
        <taxon>Caudoviricetes</taxon>
    </lineage>
</organism>
<name>A0A8S5TYD5_9CAUD</name>
<feature type="compositionally biased region" description="Low complexity" evidence="1">
    <location>
        <begin position="19"/>
        <end position="30"/>
    </location>
</feature>